<dbReference type="RefSeq" id="WP_076171291.1">
    <property type="nucleotide sequence ID" value="NZ_MRTP01000004.1"/>
</dbReference>
<dbReference type="Proteomes" id="UP000187172">
    <property type="component" value="Unassembled WGS sequence"/>
</dbReference>
<keyword evidence="2" id="KW-1185">Reference proteome</keyword>
<accession>A0A1R1EPJ5</accession>
<evidence type="ECO:0008006" key="3">
    <source>
        <dbReference type="Google" id="ProtNLM"/>
    </source>
</evidence>
<sequence>MKTWIFAGICDKSELLLYVCMLLRAAGQKVLLVDATEKHKYPLYIGQLDKPLSVTEFSGFDVASGFADESELREHLSIVGTSIEQYDVVVFDMEQAEFCPRDSWESAAALVWVSDYEIWTLEQGRDWLEDLLRGHLGSTPLEFYKVYVRAVDDFFDEGYAEGYFGSLPVLWKEASVVIPWVETDYALKLQNDHTRKVRIRRLSRIYKKNLCLLLRLLTDMEPKTIHRALRSAERSKV</sequence>
<name>A0A1R1EPJ5_9BACL</name>
<dbReference type="AlphaFoldDB" id="A0A1R1EPJ5"/>
<reference evidence="1 2" key="1">
    <citation type="submission" date="2016-11" db="EMBL/GenBank/DDBJ databases">
        <title>Paenibacillus species isolates.</title>
        <authorList>
            <person name="Beno S.M."/>
        </authorList>
    </citation>
    <scope>NUCLEOTIDE SEQUENCE [LARGE SCALE GENOMIC DNA]</scope>
    <source>
        <strain evidence="1 2">FSL R5-0378</strain>
    </source>
</reference>
<dbReference type="STRING" id="297318.BK138_17750"/>
<dbReference type="EMBL" id="MRTP01000004">
    <property type="protein sequence ID" value="OMF53672.1"/>
    <property type="molecule type" value="Genomic_DNA"/>
</dbReference>
<proteinExistence type="predicted"/>
<protein>
    <recommendedName>
        <fullName evidence="3">AAA domain-containing protein</fullName>
    </recommendedName>
</protein>
<organism evidence="1 2">
    <name type="scientific">Paenibacillus rhizosphaerae</name>
    <dbReference type="NCBI Taxonomy" id="297318"/>
    <lineage>
        <taxon>Bacteria</taxon>
        <taxon>Bacillati</taxon>
        <taxon>Bacillota</taxon>
        <taxon>Bacilli</taxon>
        <taxon>Bacillales</taxon>
        <taxon>Paenibacillaceae</taxon>
        <taxon>Paenibacillus</taxon>
    </lineage>
</organism>
<comment type="caution">
    <text evidence="1">The sequence shown here is derived from an EMBL/GenBank/DDBJ whole genome shotgun (WGS) entry which is preliminary data.</text>
</comment>
<gene>
    <name evidence="1" type="ORF">BK138_17750</name>
</gene>
<evidence type="ECO:0000313" key="1">
    <source>
        <dbReference type="EMBL" id="OMF53672.1"/>
    </source>
</evidence>
<evidence type="ECO:0000313" key="2">
    <source>
        <dbReference type="Proteomes" id="UP000187172"/>
    </source>
</evidence>